<evidence type="ECO:0000256" key="1">
    <source>
        <dbReference type="SAM" id="MobiDB-lite"/>
    </source>
</evidence>
<comment type="caution">
    <text evidence="2">The sequence shown here is derived from an EMBL/GenBank/DDBJ whole genome shotgun (WGS) entry which is preliminary data.</text>
</comment>
<evidence type="ECO:0000313" key="3">
    <source>
        <dbReference type="Proteomes" id="UP000315648"/>
    </source>
</evidence>
<feature type="region of interest" description="Disordered" evidence="1">
    <location>
        <begin position="1"/>
        <end position="25"/>
    </location>
</feature>
<name>A0A556QPE2_9BACT</name>
<reference evidence="2 3" key="1">
    <citation type="submission" date="2019-07" db="EMBL/GenBank/DDBJ databases">
        <title>Description of 53C-WASEF.</title>
        <authorList>
            <person name="Pitt A."/>
            <person name="Hahn M.W."/>
        </authorList>
    </citation>
    <scope>NUCLEOTIDE SEQUENCE [LARGE SCALE GENOMIC DNA]</scope>
    <source>
        <strain evidence="2 3">53C-WASEF</strain>
    </source>
</reference>
<gene>
    <name evidence="2" type="ORF">FPL22_04145</name>
</gene>
<proteinExistence type="predicted"/>
<dbReference type="Proteomes" id="UP000315648">
    <property type="component" value="Unassembled WGS sequence"/>
</dbReference>
<dbReference type="RefSeq" id="WP_144228840.1">
    <property type="nucleotide sequence ID" value="NZ_CBCRVV010000024.1"/>
</dbReference>
<evidence type="ECO:0000313" key="2">
    <source>
        <dbReference type="EMBL" id="TSJ78499.1"/>
    </source>
</evidence>
<organism evidence="2 3">
    <name type="scientific">Rariglobus hedericola</name>
    <dbReference type="NCBI Taxonomy" id="2597822"/>
    <lineage>
        <taxon>Bacteria</taxon>
        <taxon>Pseudomonadati</taxon>
        <taxon>Verrucomicrobiota</taxon>
        <taxon>Opitutia</taxon>
        <taxon>Opitutales</taxon>
        <taxon>Opitutaceae</taxon>
        <taxon>Rariglobus</taxon>
    </lineage>
</organism>
<accession>A0A556QPE2</accession>
<sequence>MPDNNTPPDNTTPPETPAQAAKRNRSLVNQGHAADITLAGEIANTAELPAYATILAGEGIDAPFLTNLRSKITEAAALVANAGGKTSAKETTTKAEETRKAALLELIGVIQARAKRKYPMGDPLRANYFISEPIAANRAVLETSTRSIIAHLATDELPGMKTGDVPALEAALAAYLAVQTIQAGDQSGASGARASYEAKVKEVSRLRREIQYAVDAHWPAKKKANAAIRIEFKLSPDRALG</sequence>
<protein>
    <submittedName>
        <fullName evidence="2">Uncharacterized protein</fullName>
    </submittedName>
</protein>
<keyword evidence="3" id="KW-1185">Reference proteome</keyword>
<dbReference type="AlphaFoldDB" id="A0A556QPE2"/>
<dbReference type="EMBL" id="VMBG01000001">
    <property type="protein sequence ID" value="TSJ78499.1"/>
    <property type="molecule type" value="Genomic_DNA"/>
</dbReference>